<dbReference type="EMBL" id="KF126387">
    <property type="protein sequence ID" value="AIA93734.1"/>
    <property type="molecule type" value="Genomic_DNA"/>
</dbReference>
<proteinExistence type="predicted"/>
<evidence type="ECO:0000313" key="1">
    <source>
        <dbReference type="EMBL" id="AIA93734.1"/>
    </source>
</evidence>
<name>A0A060CEU4_9GAMM</name>
<dbReference type="Gene3D" id="2.160.20.10">
    <property type="entry name" value="Single-stranded right-handed beta-helix, Pectin lyase-like"/>
    <property type="match status" value="1"/>
</dbReference>
<dbReference type="SUPFAM" id="SSF51126">
    <property type="entry name" value="Pectin lyase-like"/>
    <property type="match status" value="1"/>
</dbReference>
<accession>A0A060CEU4</accession>
<dbReference type="InterPro" id="IPR012334">
    <property type="entry name" value="Pectin_lyas_fold"/>
</dbReference>
<reference evidence="1" key="1">
    <citation type="journal article" date="2013" name="Environ. Microbiol.">
        <title>Seasonally variable intestinal metagenomes of the red palm weevil (Rhynchophorus ferrugineus).</title>
        <authorList>
            <person name="Jia S."/>
            <person name="Zhang X."/>
            <person name="Zhang G."/>
            <person name="Yin A."/>
            <person name="Zhang S."/>
            <person name="Li F."/>
            <person name="Wang L."/>
            <person name="Zhao D."/>
            <person name="Yun Q."/>
            <person name="Tala"/>
            <person name="Wang J."/>
            <person name="Sun G."/>
            <person name="Baabdullah M."/>
            <person name="Yu X."/>
            <person name="Hu S."/>
            <person name="Al-Mssallem I.S."/>
            <person name="Yu J."/>
        </authorList>
    </citation>
    <scope>NUCLEOTIDE SEQUENCE</scope>
</reference>
<organism evidence="1">
    <name type="scientific">uncultured Shewanella sp</name>
    <dbReference type="NCBI Taxonomy" id="173975"/>
    <lineage>
        <taxon>Bacteria</taxon>
        <taxon>Pseudomonadati</taxon>
        <taxon>Pseudomonadota</taxon>
        <taxon>Gammaproteobacteria</taxon>
        <taxon>Alteromonadales</taxon>
        <taxon>Shewanellaceae</taxon>
        <taxon>Shewanella</taxon>
        <taxon>environmental samples</taxon>
    </lineage>
</organism>
<dbReference type="AlphaFoldDB" id="A0A060CEU4"/>
<protein>
    <submittedName>
        <fullName evidence="1">CAZy families GH110 protein</fullName>
    </submittedName>
</protein>
<sequence length="113" mass="12041">MMLDEVSAKVGDILVFSPRRDFPGIVISDSAGVALEHVTLHHCGGMGVIAQRSADLSLSHVKVTPPVGGKRVVSLTADATHFVNCRGKIEMTDCLFENQKDDATNVHGLTRGS</sequence>
<dbReference type="InterPro" id="IPR011050">
    <property type="entry name" value="Pectin_lyase_fold/virulence"/>
</dbReference>